<feature type="transmembrane region" description="Helical" evidence="9">
    <location>
        <begin position="839"/>
        <end position="865"/>
    </location>
</feature>
<keyword evidence="3" id="KW-0813">Transport</keyword>
<dbReference type="InterPro" id="IPR011701">
    <property type="entry name" value="MFS"/>
</dbReference>
<dbReference type="InterPro" id="IPR036259">
    <property type="entry name" value="MFS_trans_sf"/>
</dbReference>
<dbReference type="InterPro" id="IPR020846">
    <property type="entry name" value="MFS_dom"/>
</dbReference>
<dbReference type="InterPro" id="IPR019826">
    <property type="entry name" value="Carboxylesterase_B_AS"/>
</dbReference>
<dbReference type="Pfam" id="PF07690">
    <property type="entry name" value="MFS_1"/>
    <property type="match status" value="1"/>
</dbReference>
<dbReference type="InterPro" id="IPR002018">
    <property type="entry name" value="CarbesteraseB"/>
</dbReference>
<dbReference type="Gene3D" id="1.20.1250.20">
    <property type="entry name" value="MFS general substrate transporter like domains"/>
    <property type="match status" value="2"/>
</dbReference>
<dbReference type="CDD" id="cd17325">
    <property type="entry name" value="MFS_MdtG_SLC18_like"/>
    <property type="match status" value="1"/>
</dbReference>
<evidence type="ECO:0000256" key="3">
    <source>
        <dbReference type="ARBA" id="ARBA00022448"/>
    </source>
</evidence>
<dbReference type="PANTHER" id="PTHR23506">
    <property type="entry name" value="GH10249P"/>
    <property type="match status" value="1"/>
</dbReference>
<dbReference type="PROSITE" id="PS50850">
    <property type="entry name" value="MFS"/>
    <property type="match status" value="1"/>
</dbReference>
<comment type="similarity">
    <text evidence="2">Belongs to the type-B carboxylesterase/lipase family.</text>
</comment>
<feature type="transmembrane region" description="Helical" evidence="9">
    <location>
        <begin position="627"/>
        <end position="646"/>
    </location>
</feature>
<evidence type="ECO:0000256" key="7">
    <source>
        <dbReference type="ARBA" id="ARBA00023136"/>
    </source>
</evidence>
<feature type="transmembrane region" description="Helical" evidence="9">
    <location>
        <begin position="658"/>
        <end position="679"/>
    </location>
</feature>
<feature type="transmembrane region" description="Helical" evidence="9">
    <location>
        <begin position="558"/>
        <end position="578"/>
    </location>
</feature>
<dbReference type="AlphaFoldDB" id="A0AAN6BR38"/>
<accession>A0AAN6BR38</accession>
<keyword evidence="6 9" id="KW-1133">Transmembrane helix</keyword>
<feature type="transmembrane region" description="Helical" evidence="9">
    <location>
        <begin position="945"/>
        <end position="967"/>
    </location>
</feature>
<feature type="transmembrane region" description="Helical" evidence="9">
    <location>
        <begin position="987"/>
        <end position="1014"/>
    </location>
</feature>
<dbReference type="Proteomes" id="UP000649114">
    <property type="component" value="Unassembled WGS sequence"/>
</dbReference>
<keyword evidence="5" id="KW-0378">Hydrolase</keyword>
<dbReference type="PANTHER" id="PTHR23506:SF23">
    <property type="entry name" value="GH10249P"/>
    <property type="match status" value="1"/>
</dbReference>
<protein>
    <recommendedName>
        <fullName evidence="10">Major facilitator superfamily (MFS) profile domain-containing protein</fullName>
    </recommendedName>
</protein>
<evidence type="ECO:0000256" key="9">
    <source>
        <dbReference type="SAM" id="Phobius"/>
    </source>
</evidence>
<proteinExistence type="inferred from homology"/>
<evidence type="ECO:0000259" key="10">
    <source>
        <dbReference type="PROSITE" id="PS50850"/>
    </source>
</evidence>
<dbReference type="GO" id="GO:0016787">
    <property type="term" value="F:hydrolase activity"/>
    <property type="evidence" value="ECO:0007669"/>
    <property type="project" value="UniProtKB-KW"/>
</dbReference>
<evidence type="ECO:0000256" key="6">
    <source>
        <dbReference type="ARBA" id="ARBA00022989"/>
    </source>
</evidence>
<dbReference type="GO" id="GO:0022857">
    <property type="term" value="F:transmembrane transporter activity"/>
    <property type="evidence" value="ECO:0007669"/>
    <property type="project" value="InterPro"/>
</dbReference>
<evidence type="ECO:0000313" key="12">
    <source>
        <dbReference type="Proteomes" id="UP000649114"/>
    </source>
</evidence>
<name>A0AAN6BR38_ASPLE</name>
<dbReference type="InterPro" id="IPR029058">
    <property type="entry name" value="AB_hydrolase_fold"/>
</dbReference>
<feature type="transmembrane region" description="Helical" evidence="9">
    <location>
        <begin position="914"/>
        <end position="933"/>
    </location>
</feature>
<comment type="subcellular location">
    <subcellularLocation>
        <location evidence="1">Membrane</location>
        <topology evidence="1">Multi-pass membrane protein</topology>
    </subcellularLocation>
</comment>
<dbReference type="Pfam" id="PF00135">
    <property type="entry name" value="COesterase"/>
    <property type="match status" value="1"/>
</dbReference>
<feature type="transmembrane region" description="Helical" evidence="9">
    <location>
        <begin position="685"/>
        <end position="703"/>
    </location>
</feature>
<dbReference type="PROSITE" id="PS00122">
    <property type="entry name" value="CARBOXYLESTERASE_B_1"/>
    <property type="match status" value="1"/>
</dbReference>
<feature type="transmembrane region" description="Helical" evidence="9">
    <location>
        <begin position="743"/>
        <end position="763"/>
    </location>
</feature>
<dbReference type="EMBL" id="JAAAPU010000040">
    <property type="protein sequence ID" value="KAF4205607.1"/>
    <property type="molecule type" value="Genomic_DNA"/>
</dbReference>
<evidence type="ECO:0000256" key="1">
    <source>
        <dbReference type="ARBA" id="ARBA00004141"/>
    </source>
</evidence>
<dbReference type="GO" id="GO:0016020">
    <property type="term" value="C:membrane"/>
    <property type="evidence" value="ECO:0007669"/>
    <property type="project" value="UniProtKB-SubCell"/>
</dbReference>
<gene>
    <name evidence="11" type="ORF">CNMCM8927_006107</name>
</gene>
<feature type="transmembrane region" description="Helical" evidence="9">
    <location>
        <begin position="1026"/>
        <end position="1048"/>
    </location>
</feature>
<dbReference type="SUPFAM" id="SSF103473">
    <property type="entry name" value="MFS general substrate transporter"/>
    <property type="match status" value="1"/>
</dbReference>
<dbReference type="SUPFAM" id="SSF53474">
    <property type="entry name" value="alpha/beta-Hydrolases"/>
    <property type="match status" value="1"/>
</dbReference>
<dbReference type="Gene3D" id="3.40.50.1820">
    <property type="entry name" value="alpha/beta hydrolase"/>
    <property type="match status" value="1"/>
</dbReference>
<feature type="transmembrane region" description="Helical" evidence="9">
    <location>
        <begin position="715"/>
        <end position="737"/>
    </location>
</feature>
<reference evidence="11" key="2">
    <citation type="submission" date="2020-04" db="EMBL/GenBank/DDBJ databases">
        <authorList>
            <person name="Santos R.A.C."/>
            <person name="Steenwyk J.L."/>
            <person name="Rivero-Menendez O."/>
            <person name="Mead M.E."/>
            <person name="Silva L.P."/>
            <person name="Bastos R.W."/>
            <person name="Alastruey-Izquierdo A."/>
            <person name="Goldman G.H."/>
            <person name="Rokas A."/>
        </authorList>
    </citation>
    <scope>NUCLEOTIDE SEQUENCE</scope>
    <source>
        <strain evidence="11">CNM-CM8927</strain>
    </source>
</reference>
<reference evidence="11" key="1">
    <citation type="journal article" date="2020" name="bioRxiv">
        <title>Genomic and phenotypic heterogeneity of clinical isolates of the human pathogens Aspergillus fumigatus, Aspergillus lentulus and Aspergillus fumigatiaffinis.</title>
        <authorList>
            <person name="dos Santos R.A.C."/>
            <person name="Steenwyk J.L."/>
            <person name="Rivero-Menendez O."/>
            <person name="Mead M.E."/>
            <person name="Silva L.P."/>
            <person name="Bastos R.W."/>
            <person name="Alastruey-Izquierdo A."/>
            <person name="Goldman G.H."/>
            <person name="Rokas A."/>
        </authorList>
    </citation>
    <scope>NUCLEOTIDE SEQUENCE</scope>
    <source>
        <strain evidence="11">CNM-CM8927</strain>
    </source>
</reference>
<sequence length="1064" mass="115666">MAAIIQSRLLGEIRGKAHDGVSQFLGIQYATLKDRLADAELIEQREGNILDASKDGPTAVSPSFGCDFELGHIQHTLPKKELPQSDLNCLNLNITVPAGTTETSNLPVFLFIHGGGLVLGANSWPQFDYARFVKLSVEKNLPIVAVSMNYRLGAFGFLTSDELRRAGYNANNGLRDQKVAMRWVQKHIANFGGDPDNVTLAGMSAGGACVTYHLDSDEQLFKRAIVMSGTCLLIKPLPYDLHEQNYQQAIAALGLADASPGERIKTLLETPGEDLVAKIPPTVLAVPAIDGDMVSSAVTYAQVAGKGSSFPRGKNWCEDLVIGDAQMDASIMAFLMSHTKKDCARKFVTAMNTVLASQSDVAQKILAKYNITKDMTDDKAFPTILNYVNDIAFFAPVLAFAKGWKNNVYVYDFNEGNPWDGPWKDRASHILDLAYLFQNFREFMSQDQQQLAITFAEDFFKFCHGVKPWPAIAQNDVEAGFTARVYGPAPNVGQVNGPHDEGSLRRSILFDHADQVSLDEFAKLDLIPIFAMVLGGLLSKHEGEPKRPILLELRSSRVFVIFVVSFATFTDTLLYGLIVPVTPTALHERVGLSEDDEQSWTSILLALYGAALLAASREFDHPSPPDYIVTILLTPFFFNSAISGYLADRIESRRWPLLIGLVALGASTALLCVGTTLGLWIAGRLFQGVSAAVVWTVGLALLVDTMEKEAIGEAMGYAAMGITLGTMTGPLLGGVLYEKGGYYAVFALAFGIIGLDIFLRLVLIEKKDALKWLDTGKLITEPGANPTKKQTTDGRVPLPCPTDERDSNARHEHDVGSSSTPRDDTNGNANQQMPRKRRFGAVITLLASDRMLVTLWAYFIVAVALTSLDSVLPLFVQDTFGWKQTAQGLVFIPVSVPHILDPFFGYINDKFPQARRFVVSGALLITVPLFVLLRLVTTNSMSQKVVLCVLLALIGLCLAFLIPPLFVEASYIVQEKEAESPGVFGKGGAMALAYGILNSAFAAGSMVGPFLAGFIRESAGWGTMSWVIGLLMGVSAIPMLLFLGGPIWKPTERHAESQSAEAAG</sequence>
<evidence type="ECO:0000256" key="8">
    <source>
        <dbReference type="SAM" id="MobiDB-lite"/>
    </source>
</evidence>
<keyword evidence="7 9" id="KW-0472">Membrane</keyword>
<feature type="compositionally biased region" description="Basic and acidic residues" evidence="8">
    <location>
        <begin position="802"/>
        <end position="825"/>
    </location>
</feature>
<feature type="region of interest" description="Disordered" evidence="8">
    <location>
        <begin position="782"/>
        <end position="832"/>
    </location>
</feature>
<feature type="domain" description="Major facilitator superfamily (MFS) profile" evidence="10">
    <location>
        <begin position="560"/>
        <end position="1047"/>
    </location>
</feature>
<evidence type="ECO:0000313" key="11">
    <source>
        <dbReference type="EMBL" id="KAF4205607.1"/>
    </source>
</evidence>
<organism evidence="11 12">
    <name type="scientific">Aspergillus lentulus</name>
    <dbReference type="NCBI Taxonomy" id="293939"/>
    <lineage>
        <taxon>Eukaryota</taxon>
        <taxon>Fungi</taxon>
        <taxon>Dikarya</taxon>
        <taxon>Ascomycota</taxon>
        <taxon>Pezizomycotina</taxon>
        <taxon>Eurotiomycetes</taxon>
        <taxon>Eurotiomycetidae</taxon>
        <taxon>Eurotiales</taxon>
        <taxon>Aspergillaceae</taxon>
        <taxon>Aspergillus</taxon>
        <taxon>Aspergillus subgen. Fumigati</taxon>
    </lineage>
</organism>
<evidence type="ECO:0000256" key="5">
    <source>
        <dbReference type="ARBA" id="ARBA00022801"/>
    </source>
</evidence>
<evidence type="ECO:0000256" key="2">
    <source>
        <dbReference type="ARBA" id="ARBA00005964"/>
    </source>
</evidence>
<keyword evidence="4 9" id="KW-0812">Transmembrane</keyword>
<dbReference type="InterPro" id="IPR050930">
    <property type="entry name" value="MFS_Vesicular_Transporter"/>
</dbReference>
<comment type="caution">
    <text evidence="11">The sequence shown here is derived from an EMBL/GenBank/DDBJ whole genome shotgun (WGS) entry which is preliminary data.</text>
</comment>
<evidence type="ECO:0000256" key="4">
    <source>
        <dbReference type="ARBA" id="ARBA00022692"/>
    </source>
</evidence>